<protein>
    <recommendedName>
        <fullName evidence="5">Hydrophobin</fullName>
    </recommendedName>
</protein>
<keyword evidence="2" id="KW-0472">Membrane</keyword>
<feature type="region of interest" description="Disordered" evidence="1">
    <location>
        <begin position="1"/>
        <end position="52"/>
    </location>
</feature>
<proteinExistence type="predicted"/>
<evidence type="ECO:0000313" key="4">
    <source>
        <dbReference type="Proteomes" id="UP000799439"/>
    </source>
</evidence>
<gene>
    <name evidence="3" type="ORF">K461DRAFT_298359</name>
</gene>
<dbReference type="Proteomes" id="UP000799439">
    <property type="component" value="Unassembled WGS sequence"/>
</dbReference>
<keyword evidence="4" id="KW-1185">Reference proteome</keyword>
<evidence type="ECO:0000256" key="1">
    <source>
        <dbReference type="SAM" id="MobiDB-lite"/>
    </source>
</evidence>
<keyword evidence="2" id="KW-1133">Transmembrane helix</keyword>
<reference evidence="3" key="1">
    <citation type="journal article" date="2020" name="Stud. Mycol.">
        <title>101 Dothideomycetes genomes: a test case for predicting lifestyles and emergence of pathogens.</title>
        <authorList>
            <person name="Haridas S."/>
            <person name="Albert R."/>
            <person name="Binder M."/>
            <person name="Bloem J."/>
            <person name="Labutti K."/>
            <person name="Salamov A."/>
            <person name="Andreopoulos B."/>
            <person name="Baker S."/>
            <person name="Barry K."/>
            <person name="Bills G."/>
            <person name="Bluhm B."/>
            <person name="Cannon C."/>
            <person name="Castanera R."/>
            <person name="Culley D."/>
            <person name="Daum C."/>
            <person name="Ezra D."/>
            <person name="Gonzalez J."/>
            <person name="Henrissat B."/>
            <person name="Kuo A."/>
            <person name="Liang C."/>
            <person name="Lipzen A."/>
            <person name="Lutzoni F."/>
            <person name="Magnuson J."/>
            <person name="Mondo S."/>
            <person name="Nolan M."/>
            <person name="Ohm R."/>
            <person name="Pangilinan J."/>
            <person name="Park H.-J."/>
            <person name="Ramirez L."/>
            <person name="Alfaro M."/>
            <person name="Sun H."/>
            <person name="Tritt A."/>
            <person name="Yoshinaga Y."/>
            <person name="Zwiers L.-H."/>
            <person name="Turgeon B."/>
            <person name="Goodwin S."/>
            <person name="Spatafora J."/>
            <person name="Crous P."/>
            <person name="Grigoriev I."/>
        </authorList>
    </citation>
    <scope>NUCLEOTIDE SEQUENCE</scope>
    <source>
        <strain evidence="3">CBS 260.36</strain>
    </source>
</reference>
<dbReference type="AlphaFoldDB" id="A0A9P4MC28"/>
<evidence type="ECO:0000256" key="2">
    <source>
        <dbReference type="SAM" id="Phobius"/>
    </source>
</evidence>
<feature type="transmembrane region" description="Helical" evidence="2">
    <location>
        <begin position="74"/>
        <end position="99"/>
    </location>
</feature>
<accession>A0A9P4MC28</accession>
<evidence type="ECO:0008006" key="5">
    <source>
        <dbReference type="Google" id="ProtNLM"/>
    </source>
</evidence>
<name>A0A9P4MC28_9PEZI</name>
<feature type="compositionally biased region" description="Polar residues" evidence="1">
    <location>
        <begin position="1"/>
        <end position="12"/>
    </location>
</feature>
<keyword evidence="2" id="KW-0812">Transmembrane</keyword>
<dbReference type="EMBL" id="ML996095">
    <property type="protein sequence ID" value="KAF2147748.1"/>
    <property type="molecule type" value="Genomic_DNA"/>
</dbReference>
<organism evidence="3 4">
    <name type="scientific">Myriangium duriaei CBS 260.36</name>
    <dbReference type="NCBI Taxonomy" id="1168546"/>
    <lineage>
        <taxon>Eukaryota</taxon>
        <taxon>Fungi</taxon>
        <taxon>Dikarya</taxon>
        <taxon>Ascomycota</taxon>
        <taxon>Pezizomycotina</taxon>
        <taxon>Dothideomycetes</taxon>
        <taxon>Dothideomycetidae</taxon>
        <taxon>Myriangiales</taxon>
        <taxon>Myriangiaceae</taxon>
        <taxon>Myriangium</taxon>
    </lineage>
</organism>
<feature type="region of interest" description="Disordered" evidence="1">
    <location>
        <begin position="247"/>
        <end position="272"/>
    </location>
</feature>
<evidence type="ECO:0000313" key="3">
    <source>
        <dbReference type="EMBL" id="KAF2147748.1"/>
    </source>
</evidence>
<comment type="caution">
    <text evidence="3">The sequence shown here is derived from an EMBL/GenBank/DDBJ whole genome shotgun (WGS) entry which is preliminary data.</text>
</comment>
<sequence>MQNHFSVFSPSRPSTPNPEPGTIFGSPAPSFLHQHPSPFLPDQGSSPHSAPAEDFEVEEPVMDPLMPHFILPNLLLKAILLILLFLVLSPVFLILFLLLPHTASTTDNSAMQGMSGPLAGQGMAQGPYVPAPVGPLVSVAGVTSTTLVATYSASSTASTTPAITSQAQQPKEQEEYAPCAVGKASCCERADEHGVGVACEIALSPFSDHAEFVSVCTGAVKAPFCCEVEIVFDGKELVRRAKCKALEDQKEHDQKRQHDEDQKNDRNKEHNG</sequence>